<accession>A0A162J4W5</accession>
<sequence>MMPRQLVPGIYAPTQTFFLQSLSSQLSEGTDLIDAETTAKHAVRLVTAGVAGLVVNGSNGEAALLCPGERASVAKITRDALDAAGFGAVPVIAGASANSVGGTLALCLEAAHAGADAVLLLPPVFVGGGMGAPGIERYFKLVADESVLPIVLYNYPAAGGGFDFDSDALVRLSKHPNIIGTKFTCGSIGKMARVIGEIGDRVVREGYRNDGKAKDGSADESNQLGPYFAFAGVADFIFPSIVVGGTGAIVGAANVFPRACVHVYNLAVEGRLCEARKAQQALAKADWSLTKRGVPGFKAILERFHGYGGSPRSPMAGLSVESADELCAEIAEFMRFEQTLPTGGHVTKII</sequence>
<dbReference type="PIRSF" id="PIRSF001365">
    <property type="entry name" value="DHDPS"/>
    <property type="match status" value="1"/>
</dbReference>
<feature type="binding site" evidence="3">
    <location>
        <position position="249"/>
    </location>
    <ligand>
        <name>pyruvate</name>
        <dbReference type="ChEBI" id="CHEBI:15361"/>
    </ligand>
</feature>
<keyword evidence="5" id="KW-1185">Reference proteome</keyword>
<dbReference type="GO" id="GO:0008840">
    <property type="term" value="F:4-hydroxy-tetrahydrodipicolinate synthase activity"/>
    <property type="evidence" value="ECO:0007669"/>
    <property type="project" value="TreeGrafter"/>
</dbReference>
<dbReference type="PANTHER" id="PTHR12128">
    <property type="entry name" value="DIHYDRODIPICOLINATE SYNTHASE"/>
    <property type="match status" value="1"/>
</dbReference>
<evidence type="ECO:0000256" key="1">
    <source>
        <dbReference type="PIRNR" id="PIRNR001365"/>
    </source>
</evidence>
<dbReference type="SMART" id="SM01130">
    <property type="entry name" value="DHDPS"/>
    <property type="match status" value="1"/>
</dbReference>
<dbReference type="Gene3D" id="3.20.20.70">
    <property type="entry name" value="Aldolase class I"/>
    <property type="match status" value="1"/>
</dbReference>
<reference evidence="4 5" key="1">
    <citation type="journal article" date="2016" name="Genome Biol. Evol.">
        <title>Divergent and convergent evolution of fungal pathogenicity.</title>
        <authorList>
            <person name="Shang Y."/>
            <person name="Xiao G."/>
            <person name="Zheng P."/>
            <person name="Cen K."/>
            <person name="Zhan S."/>
            <person name="Wang C."/>
        </authorList>
    </citation>
    <scope>NUCLEOTIDE SEQUENCE [LARGE SCALE GENOMIC DNA]</scope>
    <source>
        <strain evidence="4 5">RCEF 264</strain>
    </source>
</reference>
<organism evidence="4 5">
    <name type="scientific">Niveomyces insectorum RCEF 264</name>
    <dbReference type="NCBI Taxonomy" id="1081102"/>
    <lineage>
        <taxon>Eukaryota</taxon>
        <taxon>Fungi</taxon>
        <taxon>Dikarya</taxon>
        <taxon>Ascomycota</taxon>
        <taxon>Pezizomycotina</taxon>
        <taxon>Sordariomycetes</taxon>
        <taxon>Hypocreomycetidae</taxon>
        <taxon>Hypocreales</taxon>
        <taxon>Cordycipitaceae</taxon>
        <taxon>Niveomyces</taxon>
    </lineage>
</organism>
<dbReference type="OrthoDB" id="191315at2759"/>
<evidence type="ECO:0000313" key="4">
    <source>
        <dbReference type="EMBL" id="OAA63762.1"/>
    </source>
</evidence>
<comment type="similarity">
    <text evidence="1">Belongs to the DapA family.</text>
</comment>
<dbReference type="PRINTS" id="PR00146">
    <property type="entry name" value="DHPICSNTHASE"/>
</dbReference>
<evidence type="ECO:0000256" key="2">
    <source>
        <dbReference type="PIRSR" id="PIRSR001365-1"/>
    </source>
</evidence>
<dbReference type="InterPro" id="IPR002220">
    <property type="entry name" value="DapA-like"/>
</dbReference>
<keyword evidence="1" id="KW-0456">Lyase</keyword>
<dbReference type="Proteomes" id="UP000076874">
    <property type="component" value="Unassembled WGS sequence"/>
</dbReference>
<dbReference type="CDD" id="cd00408">
    <property type="entry name" value="DHDPS-like"/>
    <property type="match status" value="1"/>
</dbReference>
<evidence type="ECO:0000313" key="5">
    <source>
        <dbReference type="Proteomes" id="UP000076874"/>
    </source>
</evidence>
<feature type="active site" description="Proton donor/acceptor" evidence="2">
    <location>
        <position position="153"/>
    </location>
</feature>
<dbReference type="EMBL" id="AZHD01000005">
    <property type="protein sequence ID" value="OAA63762.1"/>
    <property type="molecule type" value="Genomic_DNA"/>
</dbReference>
<protein>
    <submittedName>
        <fullName evidence="4">Dihydrodipicolinate synthetase family protein</fullName>
    </submittedName>
</protein>
<gene>
    <name evidence="4" type="ORF">SPI_03925</name>
</gene>
<comment type="caution">
    <text evidence="4">The sequence shown here is derived from an EMBL/GenBank/DDBJ whole genome shotgun (WGS) entry which is preliminary data.</text>
</comment>
<dbReference type="Pfam" id="PF00701">
    <property type="entry name" value="DHDPS"/>
    <property type="match status" value="2"/>
</dbReference>
<name>A0A162J4W5_9HYPO</name>
<dbReference type="AlphaFoldDB" id="A0A162J4W5"/>
<dbReference type="PANTHER" id="PTHR12128:SF24">
    <property type="entry name" value="DIHYDRODIPICOLINATE SYNTHETASE FAMILY PROTEIN (AFU_ORTHOLOGUE AFUA_3G11920)"/>
    <property type="match status" value="1"/>
</dbReference>
<dbReference type="InterPro" id="IPR013785">
    <property type="entry name" value="Aldolase_TIM"/>
</dbReference>
<feature type="active site" description="Schiff-base intermediate with substrate" evidence="2">
    <location>
        <position position="182"/>
    </location>
</feature>
<proteinExistence type="inferred from homology"/>
<evidence type="ECO:0000256" key="3">
    <source>
        <dbReference type="PIRSR" id="PIRSR001365-2"/>
    </source>
</evidence>
<dbReference type="SUPFAM" id="SSF51569">
    <property type="entry name" value="Aldolase"/>
    <property type="match status" value="1"/>
</dbReference>
<dbReference type="STRING" id="1081102.A0A162J4W5"/>